<proteinExistence type="predicted"/>
<gene>
    <name evidence="1" type="ORF">BG011_008284</name>
</gene>
<dbReference type="Proteomes" id="UP000726737">
    <property type="component" value="Unassembled WGS sequence"/>
</dbReference>
<evidence type="ECO:0000313" key="1">
    <source>
        <dbReference type="EMBL" id="KAG0250504.1"/>
    </source>
</evidence>
<organism evidence="1 2">
    <name type="scientific">Mortierella polycephala</name>
    <dbReference type="NCBI Taxonomy" id="41804"/>
    <lineage>
        <taxon>Eukaryota</taxon>
        <taxon>Fungi</taxon>
        <taxon>Fungi incertae sedis</taxon>
        <taxon>Mucoromycota</taxon>
        <taxon>Mortierellomycotina</taxon>
        <taxon>Mortierellomycetes</taxon>
        <taxon>Mortierellales</taxon>
        <taxon>Mortierellaceae</taxon>
        <taxon>Mortierella</taxon>
    </lineage>
</organism>
<reference evidence="1" key="1">
    <citation type="journal article" date="2020" name="Fungal Divers.">
        <title>Resolving the Mortierellaceae phylogeny through synthesis of multi-gene phylogenetics and phylogenomics.</title>
        <authorList>
            <person name="Vandepol N."/>
            <person name="Liber J."/>
            <person name="Desiro A."/>
            <person name="Na H."/>
            <person name="Kennedy M."/>
            <person name="Barry K."/>
            <person name="Grigoriev I.V."/>
            <person name="Miller A.N."/>
            <person name="O'Donnell K."/>
            <person name="Stajich J.E."/>
            <person name="Bonito G."/>
        </authorList>
    </citation>
    <scope>NUCLEOTIDE SEQUENCE</scope>
    <source>
        <strain evidence="1">KOD948</strain>
    </source>
</reference>
<evidence type="ECO:0000313" key="2">
    <source>
        <dbReference type="Proteomes" id="UP000726737"/>
    </source>
</evidence>
<dbReference type="EMBL" id="JAAAJA010000678">
    <property type="protein sequence ID" value="KAG0250504.1"/>
    <property type="molecule type" value="Genomic_DNA"/>
</dbReference>
<dbReference type="AlphaFoldDB" id="A0A9P6PRD6"/>
<sequence length="54" mass="6617">YESYSRIIQILRKFEETLGAFTLFHRGFDVRGYEYFYAFVDRSQMSSVFIEVRF</sequence>
<keyword evidence="2" id="KW-1185">Reference proteome</keyword>
<feature type="non-terminal residue" evidence="1">
    <location>
        <position position="1"/>
    </location>
</feature>
<accession>A0A9P6PRD6</accession>
<name>A0A9P6PRD6_9FUNG</name>
<comment type="caution">
    <text evidence="1">The sequence shown here is derived from an EMBL/GenBank/DDBJ whole genome shotgun (WGS) entry which is preliminary data.</text>
</comment>
<feature type="non-terminal residue" evidence="1">
    <location>
        <position position="54"/>
    </location>
</feature>
<protein>
    <submittedName>
        <fullName evidence="1">Uncharacterized protein</fullName>
    </submittedName>
</protein>